<dbReference type="InterPro" id="IPR003772">
    <property type="entry name" value="YceD"/>
</dbReference>
<keyword evidence="2" id="KW-1185">Reference proteome</keyword>
<name>A0A2D0AMK4_9SPHN</name>
<dbReference type="Pfam" id="PF02620">
    <property type="entry name" value="YceD"/>
    <property type="match status" value="1"/>
</dbReference>
<sequence>MNGAHEFSHIVTLGDAAHGRPIALEADAQARARIAERLDLIELSEFSVTAEVRAIAGGIAAKGKVRAKLVQRCAATDLPVPAALAENFDLRFLRDIDSPADEMEEIEISSEDCETMLLDGDRIDLGEAAVQTLSLGLDPFPRHPDAGRILAEKGVLSEEAAGPFAALAKLRGDKPAS</sequence>
<reference evidence="1 2" key="1">
    <citation type="journal article" date="2002" name="Int. J. Syst. Evol. Microbiol.">
        <title>Sphingopyxis witflariensis sp. nov., isolated from activated sludge.</title>
        <authorList>
            <person name="Kampfer P."/>
            <person name="Witzenberger R."/>
            <person name="Denner E.B."/>
            <person name="Busse H.J."/>
            <person name="Neef A."/>
        </authorList>
    </citation>
    <scope>NUCLEOTIDE SEQUENCE [LARGE SCALE GENOMIC DNA]</scope>
    <source>
        <strain evidence="1 2">DSM 14551</strain>
    </source>
</reference>
<dbReference type="OrthoDB" id="8443793at2"/>
<protein>
    <recommendedName>
        <fullName evidence="3">DUF177 domain-containing protein</fullName>
    </recommendedName>
</protein>
<gene>
    <name evidence="1" type="ORF">CDQ91_15600</name>
</gene>
<evidence type="ECO:0000313" key="2">
    <source>
        <dbReference type="Proteomes" id="UP000197097"/>
    </source>
</evidence>
<proteinExistence type="predicted"/>
<evidence type="ECO:0008006" key="3">
    <source>
        <dbReference type="Google" id="ProtNLM"/>
    </source>
</evidence>
<organism evidence="1 2">
    <name type="scientific">Sphingopyxis witflariensis</name>
    <dbReference type="NCBI Taxonomy" id="173675"/>
    <lineage>
        <taxon>Bacteria</taxon>
        <taxon>Pseudomonadati</taxon>
        <taxon>Pseudomonadota</taxon>
        <taxon>Alphaproteobacteria</taxon>
        <taxon>Sphingomonadales</taxon>
        <taxon>Sphingomonadaceae</taxon>
        <taxon>Sphingopyxis</taxon>
    </lineage>
</organism>
<accession>A0A2D0AMK4</accession>
<dbReference type="AlphaFoldDB" id="A0A2D0AMK4"/>
<dbReference type="EMBL" id="NISJ01000009">
    <property type="protein sequence ID" value="OWQ94400.1"/>
    <property type="molecule type" value="Genomic_DNA"/>
</dbReference>
<dbReference type="RefSeq" id="WP_088473657.1">
    <property type="nucleotide sequence ID" value="NZ_NISJ01000009.1"/>
</dbReference>
<comment type="caution">
    <text evidence="1">The sequence shown here is derived from an EMBL/GenBank/DDBJ whole genome shotgun (WGS) entry which is preliminary data.</text>
</comment>
<evidence type="ECO:0000313" key="1">
    <source>
        <dbReference type="EMBL" id="OWQ94400.1"/>
    </source>
</evidence>
<dbReference type="Proteomes" id="UP000197097">
    <property type="component" value="Unassembled WGS sequence"/>
</dbReference>